<keyword evidence="2" id="KW-1185">Reference proteome</keyword>
<dbReference type="Proteomes" id="UP000050525">
    <property type="component" value="Unassembled WGS sequence"/>
</dbReference>
<reference evidence="1 2" key="1">
    <citation type="journal article" date="2012" name="Genome Biol.">
        <title>Sequencing three crocodilian genomes to illuminate the evolution of archosaurs and amniotes.</title>
        <authorList>
            <person name="St John J.A."/>
            <person name="Braun E.L."/>
            <person name="Isberg S.R."/>
            <person name="Miles L.G."/>
            <person name="Chong A.Y."/>
            <person name="Gongora J."/>
            <person name="Dalzell P."/>
            <person name="Moran C."/>
            <person name="Bed'hom B."/>
            <person name="Abzhanov A."/>
            <person name="Burgess S.C."/>
            <person name="Cooksey A.M."/>
            <person name="Castoe T.A."/>
            <person name="Crawford N.G."/>
            <person name="Densmore L.D."/>
            <person name="Drew J.C."/>
            <person name="Edwards S.V."/>
            <person name="Faircloth B.C."/>
            <person name="Fujita M.K."/>
            <person name="Greenwold M.J."/>
            <person name="Hoffmann F.G."/>
            <person name="Howard J.M."/>
            <person name="Iguchi T."/>
            <person name="Janes D.E."/>
            <person name="Khan S.Y."/>
            <person name="Kohno S."/>
            <person name="de Koning A.J."/>
            <person name="Lance S.L."/>
            <person name="McCarthy F.M."/>
            <person name="McCormack J.E."/>
            <person name="Merchant M.E."/>
            <person name="Peterson D.G."/>
            <person name="Pollock D.D."/>
            <person name="Pourmand N."/>
            <person name="Raney B.J."/>
            <person name="Roessler K.A."/>
            <person name="Sanford J.R."/>
            <person name="Sawyer R.H."/>
            <person name="Schmidt C.J."/>
            <person name="Triplett E.W."/>
            <person name="Tuberville T.D."/>
            <person name="Venegas-Anaya M."/>
            <person name="Howard J.T."/>
            <person name="Jarvis E.D."/>
            <person name="Guillette L.J.Jr."/>
            <person name="Glenn T.C."/>
            <person name="Green R.E."/>
            <person name="Ray D.A."/>
        </authorList>
    </citation>
    <scope>NUCLEOTIDE SEQUENCE [LARGE SCALE GENOMIC DNA]</scope>
    <source>
        <strain evidence="1">KSC_2009_1</strain>
    </source>
</reference>
<organism evidence="1 2">
    <name type="scientific">Alligator mississippiensis</name>
    <name type="common">American alligator</name>
    <dbReference type="NCBI Taxonomy" id="8496"/>
    <lineage>
        <taxon>Eukaryota</taxon>
        <taxon>Metazoa</taxon>
        <taxon>Chordata</taxon>
        <taxon>Craniata</taxon>
        <taxon>Vertebrata</taxon>
        <taxon>Euteleostomi</taxon>
        <taxon>Archelosauria</taxon>
        <taxon>Archosauria</taxon>
        <taxon>Crocodylia</taxon>
        <taxon>Alligatoridae</taxon>
        <taxon>Alligatorinae</taxon>
        <taxon>Alligator</taxon>
    </lineage>
</organism>
<proteinExistence type="predicted"/>
<dbReference type="AlphaFoldDB" id="A0A151PGF8"/>
<sequence length="117" mass="12691">MLYQERKTEYEGQLGQEKSGIKTTLPCARPACTKCARTEARGSYTGLQKEPEAATKASKQPYSGVTCLPLLRKALEKLFSILSFHSWRPVISSSKGVTGAGSVPSVELALKPISDMI</sequence>
<protein>
    <submittedName>
        <fullName evidence="1">Uncharacterized protein</fullName>
    </submittedName>
</protein>
<accession>A0A151PGF8</accession>
<evidence type="ECO:0000313" key="1">
    <source>
        <dbReference type="EMBL" id="KYO48109.1"/>
    </source>
</evidence>
<comment type="caution">
    <text evidence="1">The sequence shown here is derived from an EMBL/GenBank/DDBJ whole genome shotgun (WGS) entry which is preliminary data.</text>
</comment>
<dbReference type="EMBL" id="AKHW03000257">
    <property type="protein sequence ID" value="KYO48109.1"/>
    <property type="molecule type" value="Genomic_DNA"/>
</dbReference>
<evidence type="ECO:0000313" key="2">
    <source>
        <dbReference type="Proteomes" id="UP000050525"/>
    </source>
</evidence>
<name>A0A151PGF8_ALLMI</name>
<gene>
    <name evidence="1" type="ORF">Y1Q_0001919</name>
</gene>